<keyword evidence="3" id="KW-1133">Transmembrane helix</keyword>
<dbReference type="InterPro" id="IPR050469">
    <property type="entry name" value="Diguanylate_Cyclase"/>
</dbReference>
<name>A0AAW7XEW9_9GAMM</name>
<sequence length="547" mass="60558">MDLLKHKDAGFLLCLILVLGTALTPLQAVIDNTLFDRVTISRDSYDSPDPILIDIDDKSLEALGRWPWPRHLHAEMIDLLNQAGAQVIGYNIAFVDPDIEEPLNDLRLREAISKSANIVLPVFGESGTTVYPFRNPQIPNGSQLGHVEVDVDSDGRVRRTFLKAGIDEPNWPAFGLAMLDNTTVLNTFFPGTRAPHHRMGVNRKWSRDREVLIPRPPQAVSFQRFSFIDVLEKGIPSNIFNGRPVFVGIQAAGLEARFLLAGDPNLNMVSGTVLHANLYQALVQHAVLTPILPIWGLCYAIILTALLYATFILLEKSIVIRSLSAVLSVIFLALPPLAVYLGYWLPIGASLVGAIVVVGFIILKAMYAHNNKTRTDQITSLSSKRMFDETLSLEWEQAIRKKTPLSVILIEIDQFKRFSETFGPERANWVQARVGHILQNHQRRSRDLVARTGSAQFAVVLPITPNAIAYSLAEKMRSDVESLQIEHVKAHQVITISTSIITTSTSESLELQDWIKQGYQQLNTAMANNGNYSANCAPSSSSANASA</sequence>
<dbReference type="RefSeq" id="WP_075178438.1">
    <property type="nucleotide sequence ID" value="NZ_JALRCW010000034.1"/>
</dbReference>
<dbReference type="InterPro" id="IPR007890">
    <property type="entry name" value="CHASE2"/>
</dbReference>
<dbReference type="NCBIfam" id="TIGR00254">
    <property type="entry name" value="GGDEF"/>
    <property type="match status" value="1"/>
</dbReference>
<dbReference type="EC" id="2.7.7.65" evidence="1"/>
<dbReference type="CDD" id="cd01949">
    <property type="entry name" value="GGDEF"/>
    <property type="match status" value="1"/>
</dbReference>
<dbReference type="Pfam" id="PF05226">
    <property type="entry name" value="CHASE2"/>
    <property type="match status" value="1"/>
</dbReference>
<dbReference type="SUPFAM" id="SSF55073">
    <property type="entry name" value="Nucleotide cyclase"/>
    <property type="match status" value="1"/>
</dbReference>
<reference evidence="5" key="1">
    <citation type="submission" date="2023-07" db="EMBL/GenBank/DDBJ databases">
        <title>Genome content predicts the carbon catabolic preferences of heterotrophic bacteria.</title>
        <authorList>
            <person name="Gralka M."/>
        </authorList>
    </citation>
    <scope>NUCLEOTIDE SEQUENCE</scope>
    <source>
        <strain evidence="5">I2M16</strain>
    </source>
</reference>
<feature type="transmembrane region" description="Helical" evidence="3">
    <location>
        <begin position="318"/>
        <end position="337"/>
    </location>
</feature>
<keyword evidence="3" id="KW-0812">Transmembrane</keyword>
<organism evidence="5 6">
    <name type="scientific">Neptunomonas phycophila</name>
    <dbReference type="NCBI Taxonomy" id="1572645"/>
    <lineage>
        <taxon>Bacteria</taxon>
        <taxon>Pseudomonadati</taxon>
        <taxon>Pseudomonadota</taxon>
        <taxon>Gammaproteobacteria</taxon>
        <taxon>Oceanospirillales</taxon>
        <taxon>Oceanospirillaceae</taxon>
        <taxon>Neptunomonas</taxon>
    </lineage>
</organism>
<dbReference type="AlphaFoldDB" id="A0AAW7XEW9"/>
<dbReference type="PROSITE" id="PS50887">
    <property type="entry name" value="GGDEF"/>
    <property type="match status" value="1"/>
</dbReference>
<dbReference type="GO" id="GO:0005886">
    <property type="term" value="C:plasma membrane"/>
    <property type="evidence" value="ECO:0007669"/>
    <property type="project" value="TreeGrafter"/>
</dbReference>
<evidence type="ECO:0000313" key="6">
    <source>
        <dbReference type="Proteomes" id="UP001169862"/>
    </source>
</evidence>
<dbReference type="InterPro" id="IPR029787">
    <property type="entry name" value="Nucleotide_cyclase"/>
</dbReference>
<dbReference type="GO" id="GO:1902201">
    <property type="term" value="P:negative regulation of bacterial-type flagellum-dependent cell motility"/>
    <property type="evidence" value="ECO:0007669"/>
    <property type="project" value="TreeGrafter"/>
</dbReference>
<accession>A0AAW7XEW9</accession>
<dbReference type="Proteomes" id="UP001169862">
    <property type="component" value="Unassembled WGS sequence"/>
</dbReference>
<protein>
    <recommendedName>
        <fullName evidence="1">diguanylate cyclase</fullName>
        <ecNumber evidence="1">2.7.7.65</ecNumber>
    </recommendedName>
</protein>
<dbReference type="PANTHER" id="PTHR45138:SF9">
    <property type="entry name" value="DIGUANYLATE CYCLASE DGCM-RELATED"/>
    <property type="match status" value="1"/>
</dbReference>
<dbReference type="PANTHER" id="PTHR45138">
    <property type="entry name" value="REGULATORY COMPONENTS OF SENSORY TRANSDUCTION SYSTEM"/>
    <property type="match status" value="1"/>
</dbReference>
<dbReference type="EMBL" id="JAUOPG010000002">
    <property type="protein sequence ID" value="MDO6452665.1"/>
    <property type="molecule type" value="Genomic_DNA"/>
</dbReference>
<feature type="transmembrane region" description="Helical" evidence="3">
    <location>
        <begin position="292"/>
        <end position="311"/>
    </location>
</feature>
<dbReference type="Gene3D" id="3.30.70.270">
    <property type="match status" value="1"/>
</dbReference>
<dbReference type="InterPro" id="IPR043128">
    <property type="entry name" value="Rev_trsase/Diguanyl_cyclase"/>
</dbReference>
<dbReference type="InterPro" id="IPR000160">
    <property type="entry name" value="GGDEF_dom"/>
</dbReference>
<dbReference type="GO" id="GO:0043709">
    <property type="term" value="P:cell adhesion involved in single-species biofilm formation"/>
    <property type="evidence" value="ECO:0007669"/>
    <property type="project" value="TreeGrafter"/>
</dbReference>
<evidence type="ECO:0000256" key="3">
    <source>
        <dbReference type="SAM" id="Phobius"/>
    </source>
</evidence>
<dbReference type="Pfam" id="PF00990">
    <property type="entry name" value="GGDEF"/>
    <property type="match status" value="1"/>
</dbReference>
<evidence type="ECO:0000256" key="2">
    <source>
        <dbReference type="ARBA" id="ARBA00034247"/>
    </source>
</evidence>
<dbReference type="GO" id="GO:0052621">
    <property type="term" value="F:diguanylate cyclase activity"/>
    <property type="evidence" value="ECO:0007669"/>
    <property type="project" value="UniProtKB-EC"/>
</dbReference>
<evidence type="ECO:0000313" key="5">
    <source>
        <dbReference type="EMBL" id="MDO6452665.1"/>
    </source>
</evidence>
<keyword evidence="3" id="KW-0472">Membrane</keyword>
<evidence type="ECO:0000256" key="1">
    <source>
        <dbReference type="ARBA" id="ARBA00012528"/>
    </source>
</evidence>
<feature type="domain" description="GGDEF" evidence="4">
    <location>
        <begin position="403"/>
        <end position="538"/>
    </location>
</feature>
<comment type="caution">
    <text evidence="5">The sequence shown here is derived from an EMBL/GenBank/DDBJ whole genome shotgun (WGS) entry which is preliminary data.</text>
</comment>
<dbReference type="SMART" id="SM00267">
    <property type="entry name" value="GGDEF"/>
    <property type="match status" value="1"/>
</dbReference>
<feature type="transmembrane region" description="Helical" evidence="3">
    <location>
        <begin position="343"/>
        <end position="363"/>
    </location>
</feature>
<evidence type="ECO:0000259" key="4">
    <source>
        <dbReference type="PROSITE" id="PS50887"/>
    </source>
</evidence>
<gene>
    <name evidence="5" type="ORF">Q4490_03720</name>
</gene>
<dbReference type="SMART" id="SM01080">
    <property type="entry name" value="CHASE2"/>
    <property type="match status" value="1"/>
</dbReference>
<comment type="catalytic activity">
    <reaction evidence="2">
        <text>2 GTP = 3',3'-c-di-GMP + 2 diphosphate</text>
        <dbReference type="Rhea" id="RHEA:24898"/>
        <dbReference type="ChEBI" id="CHEBI:33019"/>
        <dbReference type="ChEBI" id="CHEBI:37565"/>
        <dbReference type="ChEBI" id="CHEBI:58805"/>
        <dbReference type="EC" id="2.7.7.65"/>
    </reaction>
</comment>
<proteinExistence type="predicted"/>